<keyword evidence="2 4" id="KW-0328">Glycosyltransferase</keyword>
<dbReference type="FunFam" id="3.40.50.2000:FF:000047">
    <property type="entry name" value="Glycosyltransferase"/>
    <property type="match status" value="1"/>
</dbReference>
<dbReference type="OrthoDB" id="5835829at2759"/>
<evidence type="ECO:0000313" key="7">
    <source>
        <dbReference type="Proteomes" id="UP000323000"/>
    </source>
</evidence>
<proteinExistence type="inferred from homology"/>
<evidence type="ECO:0000256" key="5">
    <source>
        <dbReference type="SAM" id="MobiDB-lite"/>
    </source>
</evidence>
<dbReference type="PANTHER" id="PTHR48047">
    <property type="entry name" value="GLYCOSYLTRANSFERASE"/>
    <property type="match status" value="1"/>
</dbReference>
<sequence>MFNNFYKALGMLQQPLEQLLEECRPNCLVADVMFPWATEVASKFGIPRLIFHGTSYFVICVFHSLRCYEPLKTLSVFESFIVPGIPDQIKMTKSQQPSYFRGVDNEQTKLTNLAVQSEQTSYGVLVNSFNELEPAYSEHYRKVIVKKAWSIGPVSLCNKDIEDKALRGNIPSIDAYECLRWLELNKPNSVLYICFRSKFVFPDSQLLEIAKGLEAAGKHFIWVMKDGENINNQETQEWLLEGFEKRVEGKGLIIKGWAPQALILDHKAIRGFMTHCGWNSVLESVTNGVPMITWPLYSEQFHNEKLVTDVLKIGVSIGAQECSRSIDARKFILKKEGIERYVNQLMVGEEAEEMRSKAKALKEKARKAVEEGGSSNSDLNALSQELRSL</sequence>
<evidence type="ECO:0000256" key="3">
    <source>
        <dbReference type="ARBA" id="ARBA00022679"/>
    </source>
</evidence>
<dbReference type="AlphaFoldDB" id="A0A5C7I6Z3"/>
<evidence type="ECO:0000313" key="6">
    <source>
        <dbReference type="EMBL" id="TXG64246.1"/>
    </source>
</evidence>
<keyword evidence="7" id="KW-1185">Reference proteome</keyword>
<evidence type="ECO:0000256" key="4">
    <source>
        <dbReference type="RuleBase" id="RU003718"/>
    </source>
</evidence>
<comment type="similarity">
    <text evidence="1 4">Belongs to the UDP-glycosyltransferase family.</text>
</comment>
<dbReference type="PROSITE" id="PS00375">
    <property type="entry name" value="UDPGT"/>
    <property type="match status" value="1"/>
</dbReference>
<dbReference type="InterPro" id="IPR002213">
    <property type="entry name" value="UDP_glucos_trans"/>
</dbReference>
<dbReference type="Gene3D" id="3.40.50.2000">
    <property type="entry name" value="Glycogen Phosphorylase B"/>
    <property type="match status" value="2"/>
</dbReference>
<dbReference type="Proteomes" id="UP000323000">
    <property type="component" value="Chromosome 4"/>
</dbReference>
<reference evidence="7" key="1">
    <citation type="journal article" date="2019" name="Gigascience">
        <title>De novo genome assembly of the endangered Acer yangbiense, a plant species with extremely small populations endemic to Yunnan Province, China.</title>
        <authorList>
            <person name="Yang J."/>
            <person name="Wariss H.M."/>
            <person name="Tao L."/>
            <person name="Zhang R."/>
            <person name="Yun Q."/>
            <person name="Hollingsworth P."/>
            <person name="Dao Z."/>
            <person name="Luo G."/>
            <person name="Guo H."/>
            <person name="Ma Y."/>
            <person name="Sun W."/>
        </authorList>
    </citation>
    <scope>NUCLEOTIDE SEQUENCE [LARGE SCALE GENOMIC DNA]</scope>
    <source>
        <strain evidence="7">cv. Malutang</strain>
    </source>
</reference>
<dbReference type="GO" id="GO:0035251">
    <property type="term" value="F:UDP-glucosyltransferase activity"/>
    <property type="evidence" value="ECO:0007669"/>
    <property type="project" value="UniProtKB-ARBA"/>
</dbReference>
<evidence type="ECO:0000256" key="2">
    <source>
        <dbReference type="ARBA" id="ARBA00022676"/>
    </source>
</evidence>
<name>A0A5C7I6Z3_9ROSI</name>
<feature type="region of interest" description="Disordered" evidence="5">
    <location>
        <begin position="356"/>
        <end position="389"/>
    </location>
</feature>
<feature type="compositionally biased region" description="Polar residues" evidence="5">
    <location>
        <begin position="373"/>
        <end position="389"/>
    </location>
</feature>
<organism evidence="6 7">
    <name type="scientific">Acer yangbiense</name>
    <dbReference type="NCBI Taxonomy" id="1000413"/>
    <lineage>
        <taxon>Eukaryota</taxon>
        <taxon>Viridiplantae</taxon>
        <taxon>Streptophyta</taxon>
        <taxon>Embryophyta</taxon>
        <taxon>Tracheophyta</taxon>
        <taxon>Spermatophyta</taxon>
        <taxon>Magnoliopsida</taxon>
        <taxon>eudicotyledons</taxon>
        <taxon>Gunneridae</taxon>
        <taxon>Pentapetalae</taxon>
        <taxon>rosids</taxon>
        <taxon>malvids</taxon>
        <taxon>Sapindales</taxon>
        <taxon>Sapindaceae</taxon>
        <taxon>Hippocastanoideae</taxon>
        <taxon>Acereae</taxon>
        <taxon>Acer</taxon>
    </lineage>
</organism>
<dbReference type="Pfam" id="PF00201">
    <property type="entry name" value="UDPGT"/>
    <property type="match status" value="1"/>
</dbReference>
<keyword evidence="3 4" id="KW-0808">Transferase</keyword>
<evidence type="ECO:0000256" key="1">
    <source>
        <dbReference type="ARBA" id="ARBA00009995"/>
    </source>
</evidence>
<dbReference type="PANTHER" id="PTHR48047:SF45">
    <property type="entry name" value="SCOPOLETIN GLUCOSYLTRANSFERASE-LIKE"/>
    <property type="match status" value="1"/>
</dbReference>
<dbReference type="InterPro" id="IPR035595">
    <property type="entry name" value="UDP_glycos_trans_CS"/>
</dbReference>
<comment type="caution">
    <text evidence="6">The sequence shown here is derived from an EMBL/GenBank/DDBJ whole genome shotgun (WGS) entry which is preliminary data.</text>
</comment>
<protein>
    <submittedName>
        <fullName evidence="6">Uncharacterized protein</fullName>
    </submittedName>
</protein>
<gene>
    <name evidence="6" type="ORF">EZV62_011240</name>
</gene>
<dbReference type="EMBL" id="VAHF01000004">
    <property type="protein sequence ID" value="TXG64246.1"/>
    <property type="molecule type" value="Genomic_DNA"/>
</dbReference>
<accession>A0A5C7I6Z3</accession>
<dbReference type="CDD" id="cd03784">
    <property type="entry name" value="GT1_Gtf-like"/>
    <property type="match status" value="1"/>
</dbReference>
<feature type="compositionally biased region" description="Basic and acidic residues" evidence="5">
    <location>
        <begin position="356"/>
        <end position="370"/>
    </location>
</feature>
<dbReference type="SUPFAM" id="SSF53756">
    <property type="entry name" value="UDP-Glycosyltransferase/glycogen phosphorylase"/>
    <property type="match status" value="1"/>
</dbReference>